<evidence type="ECO:0000313" key="12">
    <source>
        <dbReference type="Proteomes" id="UP000015453"/>
    </source>
</evidence>
<dbReference type="PANTHER" id="PTHR31595:SF70">
    <property type="entry name" value="LONG-CHAIN-ALCOHOL O-FATTY-ACYLTRANSFERASE 3-RELATED"/>
    <property type="match status" value="1"/>
</dbReference>
<dbReference type="OrthoDB" id="1077582at2759"/>
<feature type="transmembrane region" description="Helical" evidence="9">
    <location>
        <begin position="122"/>
        <end position="142"/>
    </location>
</feature>
<comment type="subcellular location">
    <subcellularLocation>
        <location evidence="1">Membrane</location>
        <topology evidence="1">Multi-pass membrane protein</topology>
    </subcellularLocation>
</comment>
<dbReference type="Proteomes" id="UP000015453">
    <property type="component" value="Unassembled WGS sequence"/>
</dbReference>
<dbReference type="GO" id="GO:0016020">
    <property type="term" value="C:membrane"/>
    <property type="evidence" value="ECO:0007669"/>
    <property type="project" value="UniProtKB-SubCell"/>
</dbReference>
<dbReference type="GO" id="GO:0008374">
    <property type="term" value="F:O-acyltransferase activity"/>
    <property type="evidence" value="ECO:0007669"/>
    <property type="project" value="InterPro"/>
</dbReference>
<evidence type="ECO:0000259" key="10">
    <source>
        <dbReference type="Pfam" id="PF13813"/>
    </source>
</evidence>
<evidence type="ECO:0000256" key="8">
    <source>
        <dbReference type="ARBA" id="ARBA00023315"/>
    </source>
</evidence>
<evidence type="ECO:0000256" key="3">
    <source>
        <dbReference type="ARBA" id="ARBA00022679"/>
    </source>
</evidence>
<keyword evidence="3" id="KW-0808">Transferase</keyword>
<keyword evidence="12" id="KW-1185">Reference proteome</keyword>
<evidence type="ECO:0000313" key="11">
    <source>
        <dbReference type="EMBL" id="EPS62648.1"/>
    </source>
</evidence>
<keyword evidence="7 9" id="KW-0472">Membrane</keyword>
<feature type="transmembrane region" description="Helical" evidence="9">
    <location>
        <begin position="32"/>
        <end position="51"/>
    </location>
</feature>
<feature type="transmembrane region" description="Helical" evidence="9">
    <location>
        <begin position="63"/>
        <end position="86"/>
    </location>
</feature>
<evidence type="ECO:0000256" key="5">
    <source>
        <dbReference type="ARBA" id="ARBA00022989"/>
    </source>
</evidence>
<evidence type="ECO:0000256" key="2">
    <source>
        <dbReference type="ARBA" id="ARBA00007282"/>
    </source>
</evidence>
<evidence type="ECO:0000256" key="7">
    <source>
        <dbReference type="ARBA" id="ARBA00023136"/>
    </source>
</evidence>
<dbReference type="EMBL" id="AUSU01005999">
    <property type="protein sequence ID" value="EPS62648.1"/>
    <property type="molecule type" value="Genomic_DNA"/>
</dbReference>
<evidence type="ECO:0000256" key="6">
    <source>
        <dbReference type="ARBA" id="ARBA00023098"/>
    </source>
</evidence>
<keyword evidence="5 9" id="KW-1133">Transmembrane helix</keyword>
<dbReference type="InterPro" id="IPR044851">
    <property type="entry name" value="Wax_synthase"/>
</dbReference>
<dbReference type="InterPro" id="IPR032805">
    <property type="entry name" value="Wax_synthase_dom"/>
</dbReference>
<keyword evidence="4 9" id="KW-0812">Transmembrane</keyword>
<dbReference type="GO" id="GO:0006629">
    <property type="term" value="P:lipid metabolic process"/>
    <property type="evidence" value="ECO:0007669"/>
    <property type="project" value="UniProtKB-KW"/>
</dbReference>
<keyword evidence="6" id="KW-0443">Lipid metabolism</keyword>
<protein>
    <recommendedName>
        <fullName evidence="10">Wax synthase domain-containing protein</fullName>
    </recommendedName>
</protein>
<evidence type="ECO:0000256" key="1">
    <source>
        <dbReference type="ARBA" id="ARBA00004141"/>
    </source>
</evidence>
<feature type="transmembrane region" description="Helical" evidence="9">
    <location>
        <begin position="230"/>
        <end position="254"/>
    </location>
</feature>
<comment type="caution">
    <text evidence="11">The sequence shown here is derived from an EMBL/GenBank/DDBJ whole genome shotgun (WGS) entry which is preliminary data.</text>
</comment>
<sequence length="342" mass="38329">MEPELKCFIEIWLAAVASAVYCREIAGRIPAGAARLFAVLPVAYLFVALPFRLSYLSIRGGVTFFLLVWLANFKLLLFSFGAGSLAGNPPDSLLEFICTALLPVKIKRCRPSQFSADLPNPLIFLFKTVALVAIASSCYAYRESIDPNVVLFLCFCNVCLFMDLTSAAVRVALRVLLGAELEPHFDRPHLSTSLQNFWGRRWNLMVTDILRPSVYLPVRRLLSPLIGKRLGLSAAIFATFGVSALMHELIFYYLTARSNPTWEVTQFFLVHGFCVAVEVDVKKELRGGVTFPAVLSRVMTLGFVGITGKLLFFPPLMRHGIALESMDEYRTIVRFLNWEKIE</sequence>
<reference evidence="11 12" key="1">
    <citation type="journal article" date="2013" name="BMC Genomics">
        <title>The miniature genome of a carnivorous plant Genlisea aurea contains a low number of genes and short non-coding sequences.</title>
        <authorList>
            <person name="Leushkin E.V."/>
            <person name="Sutormin R.A."/>
            <person name="Nabieva E.R."/>
            <person name="Penin A.A."/>
            <person name="Kondrashov A.S."/>
            <person name="Logacheva M.D."/>
        </authorList>
    </citation>
    <scope>NUCLEOTIDE SEQUENCE [LARGE SCALE GENOMIC DNA]</scope>
</reference>
<comment type="similarity">
    <text evidence="2">Belongs to the wax synthase family.</text>
</comment>
<accession>S8DIJ3</accession>
<feature type="transmembrane region" description="Helical" evidence="9">
    <location>
        <begin position="149"/>
        <end position="173"/>
    </location>
</feature>
<dbReference type="AlphaFoldDB" id="S8DIJ3"/>
<evidence type="ECO:0000256" key="9">
    <source>
        <dbReference type="SAM" id="Phobius"/>
    </source>
</evidence>
<keyword evidence="8" id="KW-0012">Acyltransferase</keyword>
<dbReference type="PANTHER" id="PTHR31595">
    <property type="entry name" value="LONG-CHAIN-ALCOHOL O-FATTY-ACYLTRANSFERASE 3-RELATED"/>
    <property type="match status" value="1"/>
</dbReference>
<organism evidence="11 12">
    <name type="scientific">Genlisea aurea</name>
    <dbReference type="NCBI Taxonomy" id="192259"/>
    <lineage>
        <taxon>Eukaryota</taxon>
        <taxon>Viridiplantae</taxon>
        <taxon>Streptophyta</taxon>
        <taxon>Embryophyta</taxon>
        <taxon>Tracheophyta</taxon>
        <taxon>Spermatophyta</taxon>
        <taxon>Magnoliopsida</taxon>
        <taxon>eudicotyledons</taxon>
        <taxon>Gunneridae</taxon>
        <taxon>Pentapetalae</taxon>
        <taxon>asterids</taxon>
        <taxon>lamiids</taxon>
        <taxon>Lamiales</taxon>
        <taxon>Lentibulariaceae</taxon>
        <taxon>Genlisea</taxon>
    </lineage>
</organism>
<proteinExistence type="inferred from homology"/>
<gene>
    <name evidence="11" type="ORF">M569_12142</name>
</gene>
<dbReference type="Pfam" id="PF13813">
    <property type="entry name" value="MBOAT_2"/>
    <property type="match status" value="1"/>
</dbReference>
<feature type="domain" description="Wax synthase" evidence="10">
    <location>
        <begin position="182"/>
        <end position="269"/>
    </location>
</feature>
<name>S8DIJ3_9LAMI</name>
<evidence type="ECO:0000256" key="4">
    <source>
        <dbReference type="ARBA" id="ARBA00022692"/>
    </source>
</evidence>